<evidence type="ECO:0000256" key="2">
    <source>
        <dbReference type="ARBA" id="ARBA00009694"/>
    </source>
</evidence>
<gene>
    <name evidence="7" type="ORF">EHO60_04885</name>
</gene>
<proteinExistence type="inferred from homology"/>
<evidence type="ECO:0000256" key="3">
    <source>
        <dbReference type="ARBA" id="ARBA00022692"/>
    </source>
</evidence>
<dbReference type="AlphaFoldDB" id="A0A4R9GHN4"/>
<dbReference type="Pfam" id="PF04241">
    <property type="entry name" value="DUF423"/>
    <property type="match status" value="1"/>
</dbReference>
<evidence type="ECO:0000313" key="8">
    <source>
        <dbReference type="Proteomes" id="UP000298458"/>
    </source>
</evidence>
<dbReference type="OrthoDB" id="9802121at2"/>
<dbReference type="RefSeq" id="WP_135767040.1">
    <property type="nucleotide sequence ID" value="NZ_RQET01000004.1"/>
</dbReference>
<name>A0A4R9GHN4_9LEPT</name>
<evidence type="ECO:0000256" key="5">
    <source>
        <dbReference type="ARBA" id="ARBA00023136"/>
    </source>
</evidence>
<evidence type="ECO:0000256" key="4">
    <source>
        <dbReference type="ARBA" id="ARBA00022989"/>
    </source>
</evidence>
<evidence type="ECO:0000256" key="1">
    <source>
        <dbReference type="ARBA" id="ARBA00004141"/>
    </source>
</evidence>
<reference evidence="7" key="1">
    <citation type="journal article" date="2019" name="PLoS Negl. Trop. Dis.">
        <title>Revisiting the worldwide diversity of Leptospira species in the environment.</title>
        <authorList>
            <person name="Vincent A.T."/>
            <person name="Schiettekatte O."/>
            <person name="Bourhy P."/>
            <person name="Veyrier F.J."/>
            <person name="Picardeau M."/>
        </authorList>
    </citation>
    <scope>NUCLEOTIDE SEQUENCE [LARGE SCALE GENOMIC DNA]</scope>
    <source>
        <strain evidence="7">SSW15</strain>
    </source>
</reference>
<accession>A0A4R9GHN4</accession>
<sequence>MEFKSSRNFPLLLASISGFKAVALGAFGAHILKSILSQDSLSIFETGSRYQLIHSVVLLVLSIGPWFQKSSLIRLSYWFFFSGIFLFSGSLYILAISGVKILGAVTPLGGLCFLSGWALLGCAAWKNR</sequence>
<dbReference type="PANTHER" id="PTHR43461">
    <property type="entry name" value="TRANSMEMBRANE PROTEIN 256"/>
    <property type="match status" value="1"/>
</dbReference>
<evidence type="ECO:0000313" key="7">
    <source>
        <dbReference type="EMBL" id="TGK11636.1"/>
    </source>
</evidence>
<keyword evidence="3 6" id="KW-0812">Transmembrane</keyword>
<keyword evidence="8" id="KW-1185">Reference proteome</keyword>
<protein>
    <submittedName>
        <fullName evidence="7">DUF423 domain-containing protein</fullName>
    </submittedName>
</protein>
<comment type="subcellular location">
    <subcellularLocation>
        <location evidence="1">Membrane</location>
        <topology evidence="1">Multi-pass membrane protein</topology>
    </subcellularLocation>
</comment>
<dbReference type="GO" id="GO:0005886">
    <property type="term" value="C:plasma membrane"/>
    <property type="evidence" value="ECO:0007669"/>
    <property type="project" value="TreeGrafter"/>
</dbReference>
<dbReference type="Proteomes" id="UP000298458">
    <property type="component" value="Unassembled WGS sequence"/>
</dbReference>
<dbReference type="PANTHER" id="PTHR43461:SF1">
    <property type="entry name" value="TRANSMEMBRANE PROTEIN 256"/>
    <property type="match status" value="1"/>
</dbReference>
<comment type="similarity">
    <text evidence="2">Belongs to the UPF0382 family.</text>
</comment>
<keyword evidence="4 6" id="KW-1133">Transmembrane helix</keyword>
<feature type="transmembrane region" description="Helical" evidence="6">
    <location>
        <begin position="52"/>
        <end position="68"/>
    </location>
</feature>
<feature type="transmembrane region" description="Helical" evidence="6">
    <location>
        <begin position="12"/>
        <end position="32"/>
    </location>
</feature>
<organism evidence="7 8">
    <name type="scientific">Leptospira fletcheri</name>
    <dbReference type="NCBI Taxonomy" id="2484981"/>
    <lineage>
        <taxon>Bacteria</taxon>
        <taxon>Pseudomonadati</taxon>
        <taxon>Spirochaetota</taxon>
        <taxon>Spirochaetia</taxon>
        <taxon>Leptospirales</taxon>
        <taxon>Leptospiraceae</taxon>
        <taxon>Leptospira</taxon>
    </lineage>
</organism>
<feature type="transmembrane region" description="Helical" evidence="6">
    <location>
        <begin position="75"/>
        <end position="95"/>
    </location>
</feature>
<keyword evidence="5 6" id="KW-0472">Membrane</keyword>
<comment type="caution">
    <text evidence="7">The sequence shown here is derived from an EMBL/GenBank/DDBJ whole genome shotgun (WGS) entry which is preliminary data.</text>
</comment>
<dbReference type="EMBL" id="RQET01000004">
    <property type="protein sequence ID" value="TGK11636.1"/>
    <property type="molecule type" value="Genomic_DNA"/>
</dbReference>
<evidence type="ECO:0000256" key="6">
    <source>
        <dbReference type="SAM" id="Phobius"/>
    </source>
</evidence>
<feature type="transmembrane region" description="Helical" evidence="6">
    <location>
        <begin position="101"/>
        <end position="125"/>
    </location>
</feature>
<dbReference type="InterPro" id="IPR006696">
    <property type="entry name" value="DUF423"/>
</dbReference>